<dbReference type="Proteomes" id="UP000549913">
    <property type="component" value="Unassembled WGS sequence"/>
</dbReference>
<protein>
    <recommendedName>
        <fullName evidence="3">Glycosyltransferase</fullName>
    </recommendedName>
</protein>
<accession>A0A852SR77</accession>
<sequence>MIRRRLGLLARSVLLGLGARGLVPARRAVGSPAAGAIPVVMCLWNRPDRLERALDGIAAQQGDRPVRLMLWNNQRRDRARYAEILRRRRPDRALASVEIVDSPLNIGGLARFFLLARLRRTGFAGPVILLDDDQEISPTFISDLLAASTPTSVRGVWAWTTGSGGYWDRTPAIGEDAGYVGTGGCVLDASIVDDRRFFTALPLRYLYLEDIWMNSVAHRLGWTLAHVDAGYSFVDEEVGQHHALADAKAEFFDYLRSPAADRAWASARR</sequence>
<dbReference type="EMBL" id="JACCBM010000001">
    <property type="protein sequence ID" value="NYD71331.1"/>
    <property type="molecule type" value="Genomic_DNA"/>
</dbReference>
<evidence type="ECO:0000313" key="1">
    <source>
        <dbReference type="EMBL" id="NYD71331.1"/>
    </source>
</evidence>
<dbReference type="SUPFAM" id="SSF53448">
    <property type="entry name" value="Nucleotide-diphospho-sugar transferases"/>
    <property type="match status" value="1"/>
</dbReference>
<dbReference type="CDD" id="cd00761">
    <property type="entry name" value="Glyco_tranf_GTA_type"/>
    <property type="match status" value="1"/>
</dbReference>
<dbReference type="AlphaFoldDB" id="A0A852SR77"/>
<name>A0A852SR77_9MICO</name>
<gene>
    <name evidence="1" type="ORF">BJ984_002489</name>
</gene>
<keyword evidence="2" id="KW-1185">Reference proteome</keyword>
<comment type="caution">
    <text evidence="1">The sequence shown here is derived from an EMBL/GenBank/DDBJ whole genome shotgun (WGS) entry which is preliminary data.</text>
</comment>
<evidence type="ECO:0000313" key="2">
    <source>
        <dbReference type="Proteomes" id="UP000549913"/>
    </source>
</evidence>
<proteinExistence type="predicted"/>
<evidence type="ECO:0008006" key="3">
    <source>
        <dbReference type="Google" id="ProtNLM"/>
    </source>
</evidence>
<dbReference type="RefSeq" id="WP_179548312.1">
    <property type="nucleotide sequence ID" value="NZ_BSEW01000002.1"/>
</dbReference>
<dbReference type="Gene3D" id="3.90.550.10">
    <property type="entry name" value="Spore Coat Polysaccharide Biosynthesis Protein SpsA, Chain A"/>
    <property type="match status" value="1"/>
</dbReference>
<dbReference type="InterPro" id="IPR029044">
    <property type="entry name" value="Nucleotide-diphossugar_trans"/>
</dbReference>
<reference evidence="1 2" key="1">
    <citation type="submission" date="2020-07" db="EMBL/GenBank/DDBJ databases">
        <title>Sequencing the genomes of 1000 actinobacteria strains.</title>
        <authorList>
            <person name="Klenk H.-P."/>
        </authorList>
    </citation>
    <scope>NUCLEOTIDE SEQUENCE [LARGE SCALE GENOMIC DNA]</scope>
    <source>
        <strain evidence="1 2">DSM 26474</strain>
    </source>
</reference>
<organism evidence="1 2">
    <name type="scientific">Herbiconiux flava</name>
    <dbReference type="NCBI Taxonomy" id="881268"/>
    <lineage>
        <taxon>Bacteria</taxon>
        <taxon>Bacillati</taxon>
        <taxon>Actinomycetota</taxon>
        <taxon>Actinomycetes</taxon>
        <taxon>Micrococcales</taxon>
        <taxon>Microbacteriaceae</taxon>
        <taxon>Herbiconiux</taxon>
    </lineage>
</organism>